<protein>
    <submittedName>
        <fullName evidence="1">Uncharacterized protein</fullName>
    </submittedName>
</protein>
<gene>
    <name evidence="1" type="ORF">TCEB3V08_LOCUS9160</name>
</gene>
<evidence type="ECO:0000313" key="1">
    <source>
        <dbReference type="EMBL" id="CAD7407716.1"/>
    </source>
</evidence>
<organism evidence="1">
    <name type="scientific">Timema cristinae</name>
    <name type="common">Walking stick</name>
    <dbReference type="NCBI Taxonomy" id="61476"/>
    <lineage>
        <taxon>Eukaryota</taxon>
        <taxon>Metazoa</taxon>
        <taxon>Ecdysozoa</taxon>
        <taxon>Arthropoda</taxon>
        <taxon>Hexapoda</taxon>
        <taxon>Insecta</taxon>
        <taxon>Pterygota</taxon>
        <taxon>Neoptera</taxon>
        <taxon>Polyneoptera</taxon>
        <taxon>Phasmatodea</taxon>
        <taxon>Timematodea</taxon>
        <taxon>Timematoidea</taxon>
        <taxon>Timematidae</taxon>
        <taxon>Timema</taxon>
    </lineage>
</organism>
<name>A0A7R9H4P6_TIMCR</name>
<reference evidence="1" key="1">
    <citation type="submission" date="2020-11" db="EMBL/GenBank/DDBJ databases">
        <authorList>
            <person name="Tran Van P."/>
        </authorList>
    </citation>
    <scope>NUCLEOTIDE SEQUENCE</scope>
</reference>
<dbReference type="EMBL" id="OC320296">
    <property type="protein sequence ID" value="CAD7407716.1"/>
    <property type="molecule type" value="Genomic_DNA"/>
</dbReference>
<dbReference type="AlphaFoldDB" id="A0A7R9H4P6"/>
<sequence>MRGKEEEMRLKEADSPLDVPASQLNINVVHVSGELDRVIHHPIDTAEVVSPTSRTPCSFVLLTGGVPWLILFVVEPL</sequence>
<proteinExistence type="predicted"/>
<accession>A0A7R9H4P6</accession>